<evidence type="ECO:0000256" key="7">
    <source>
        <dbReference type="PROSITE-ProRule" id="PRU01091"/>
    </source>
</evidence>
<dbReference type="Gene3D" id="6.10.250.690">
    <property type="match status" value="1"/>
</dbReference>
<accession>A0A7T7M9M1</accession>
<feature type="DNA-binding region" description="OmpR/PhoB-type" evidence="7">
    <location>
        <begin position="131"/>
        <end position="231"/>
    </location>
</feature>
<feature type="domain" description="Response regulatory" evidence="8">
    <location>
        <begin position="10"/>
        <end position="123"/>
    </location>
</feature>
<dbReference type="Pfam" id="PF00072">
    <property type="entry name" value="Response_reg"/>
    <property type="match status" value="1"/>
</dbReference>
<keyword evidence="2" id="KW-0902">Two-component regulatory system</keyword>
<dbReference type="GO" id="GO:0000156">
    <property type="term" value="F:phosphorelay response regulator activity"/>
    <property type="evidence" value="ECO:0007669"/>
    <property type="project" value="TreeGrafter"/>
</dbReference>
<dbReference type="InterPro" id="IPR039420">
    <property type="entry name" value="WalR-like"/>
</dbReference>
<evidence type="ECO:0000256" key="3">
    <source>
        <dbReference type="ARBA" id="ARBA00023015"/>
    </source>
</evidence>
<keyword evidence="3" id="KW-0805">Transcription regulation</keyword>
<dbReference type="GO" id="GO:0000976">
    <property type="term" value="F:transcription cis-regulatory region binding"/>
    <property type="evidence" value="ECO:0007669"/>
    <property type="project" value="TreeGrafter"/>
</dbReference>
<dbReference type="Pfam" id="PF00486">
    <property type="entry name" value="Trans_reg_C"/>
    <property type="match status" value="1"/>
</dbReference>
<feature type="modified residue" description="4-aspartylphosphate" evidence="6">
    <location>
        <position position="59"/>
    </location>
</feature>
<feature type="domain" description="OmpR/PhoB-type" evidence="9">
    <location>
        <begin position="131"/>
        <end position="231"/>
    </location>
</feature>
<dbReference type="PANTHER" id="PTHR48111">
    <property type="entry name" value="REGULATOR OF RPOS"/>
    <property type="match status" value="1"/>
</dbReference>
<dbReference type="InterPro" id="IPR011006">
    <property type="entry name" value="CheY-like_superfamily"/>
</dbReference>
<dbReference type="Gene3D" id="3.40.50.2300">
    <property type="match status" value="1"/>
</dbReference>
<dbReference type="SUPFAM" id="SSF52172">
    <property type="entry name" value="CheY-like"/>
    <property type="match status" value="1"/>
</dbReference>
<gene>
    <name evidence="10" type="ORF">JG540_00715</name>
</gene>
<dbReference type="CDD" id="cd17574">
    <property type="entry name" value="REC_OmpR"/>
    <property type="match status" value="1"/>
</dbReference>
<dbReference type="PROSITE" id="PS50110">
    <property type="entry name" value="RESPONSE_REGULATORY"/>
    <property type="match status" value="1"/>
</dbReference>
<evidence type="ECO:0000256" key="2">
    <source>
        <dbReference type="ARBA" id="ARBA00023012"/>
    </source>
</evidence>
<name>A0A7T7M9M1_9ACTO</name>
<dbReference type="EMBL" id="CP066802">
    <property type="protein sequence ID" value="QQM67464.1"/>
    <property type="molecule type" value="Genomic_DNA"/>
</dbReference>
<evidence type="ECO:0000259" key="9">
    <source>
        <dbReference type="PROSITE" id="PS51755"/>
    </source>
</evidence>
<dbReference type="Gene3D" id="1.10.10.10">
    <property type="entry name" value="Winged helix-like DNA-binding domain superfamily/Winged helix DNA-binding domain"/>
    <property type="match status" value="1"/>
</dbReference>
<evidence type="ECO:0000256" key="4">
    <source>
        <dbReference type="ARBA" id="ARBA00023125"/>
    </source>
</evidence>
<dbReference type="InterPro" id="IPR036388">
    <property type="entry name" value="WH-like_DNA-bd_sf"/>
</dbReference>
<keyword evidence="1 6" id="KW-0597">Phosphoprotein</keyword>
<proteinExistence type="predicted"/>
<evidence type="ECO:0000259" key="8">
    <source>
        <dbReference type="PROSITE" id="PS50110"/>
    </source>
</evidence>
<organism evidence="10 11">
    <name type="scientific">Actinomyces weissii</name>
    <dbReference type="NCBI Taxonomy" id="675090"/>
    <lineage>
        <taxon>Bacteria</taxon>
        <taxon>Bacillati</taxon>
        <taxon>Actinomycetota</taxon>
        <taxon>Actinomycetes</taxon>
        <taxon>Actinomycetales</taxon>
        <taxon>Actinomycetaceae</taxon>
        <taxon>Actinomyces</taxon>
    </lineage>
</organism>
<sequence length="232" mass="25319">MEAIAPGQPVALVVDDEPQMRYIVTFALETQSFTCLSAGTAEEAWELLRSRQIDLVVLDVMLPDLGGVELCRRVRATSDVPIILLTALGDEEDRIAGLEAGADDYVTKPFSPRELALRASAVLRRSGTTAGDVVVNGPLRVVPSTGEVTWQGVAVPLPDTEVRLLAVLARHAGTVLEWPDLLNAVWETAERAGGKEMVRATVYRLRRHLERREVSGELVLAIRGRGYTMPVL</sequence>
<dbReference type="FunFam" id="3.40.50.2300:FF:000001">
    <property type="entry name" value="DNA-binding response regulator PhoB"/>
    <property type="match status" value="1"/>
</dbReference>
<dbReference type="InterPro" id="IPR001867">
    <property type="entry name" value="OmpR/PhoB-type_DNA-bd"/>
</dbReference>
<dbReference type="GO" id="GO:0005829">
    <property type="term" value="C:cytosol"/>
    <property type="evidence" value="ECO:0007669"/>
    <property type="project" value="TreeGrafter"/>
</dbReference>
<dbReference type="Proteomes" id="UP000595895">
    <property type="component" value="Chromosome"/>
</dbReference>
<evidence type="ECO:0000313" key="10">
    <source>
        <dbReference type="EMBL" id="QQM67464.1"/>
    </source>
</evidence>
<dbReference type="PANTHER" id="PTHR48111:SF40">
    <property type="entry name" value="PHOSPHATE REGULON TRANSCRIPTIONAL REGULATORY PROTEIN PHOB"/>
    <property type="match status" value="1"/>
</dbReference>
<dbReference type="GO" id="GO:0006355">
    <property type="term" value="P:regulation of DNA-templated transcription"/>
    <property type="evidence" value="ECO:0007669"/>
    <property type="project" value="InterPro"/>
</dbReference>
<keyword evidence="4 7" id="KW-0238">DNA-binding</keyword>
<protein>
    <submittedName>
        <fullName evidence="10">Response regulator</fullName>
    </submittedName>
</protein>
<dbReference type="RefSeq" id="WP_200276074.1">
    <property type="nucleotide sequence ID" value="NZ_CP066802.1"/>
</dbReference>
<dbReference type="SMART" id="SM00448">
    <property type="entry name" value="REC"/>
    <property type="match status" value="1"/>
</dbReference>
<dbReference type="PROSITE" id="PS51755">
    <property type="entry name" value="OMPR_PHOB"/>
    <property type="match status" value="1"/>
</dbReference>
<evidence type="ECO:0000313" key="11">
    <source>
        <dbReference type="Proteomes" id="UP000595895"/>
    </source>
</evidence>
<evidence type="ECO:0000256" key="6">
    <source>
        <dbReference type="PROSITE-ProRule" id="PRU00169"/>
    </source>
</evidence>
<evidence type="ECO:0000256" key="5">
    <source>
        <dbReference type="ARBA" id="ARBA00023163"/>
    </source>
</evidence>
<reference evidence="10 11" key="1">
    <citation type="submission" date="2020-12" db="EMBL/GenBank/DDBJ databases">
        <authorList>
            <person name="Zhou J."/>
        </authorList>
    </citation>
    <scope>NUCLEOTIDE SEQUENCE [LARGE SCALE GENOMIC DNA]</scope>
    <source>
        <strain evidence="10 11">CCUG 61299</strain>
    </source>
</reference>
<keyword evidence="11" id="KW-1185">Reference proteome</keyword>
<dbReference type="GO" id="GO:0032993">
    <property type="term" value="C:protein-DNA complex"/>
    <property type="evidence" value="ECO:0007669"/>
    <property type="project" value="TreeGrafter"/>
</dbReference>
<dbReference type="SMART" id="SM00862">
    <property type="entry name" value="Trans_reg_C"/>
    <property type="match status" value="1"/>
</dbReference>
<dbReference type="KEGG" id="awe:JG540_00715"/>
<keyword evidence="5" id="KW-0804">Transcription</keyword>
<dbReference type="AlphaFoldDB" id="A0A7T7M9M1"/>
<dbReference type="InterPro" id="IPR001789">
    <property type="entry name" value="Sig_transdc_resp-reg_receiver"/>
</dbReference>
<evidence type="ECO:0000256" key="1">
    <source>
        <dbReference type="ARBA" id="ARBA00022553"/>
    </source>
</evidence>